<evidence type="ECO:0000313" key="10">
    <source>
        <dbReference type="Proteomes" id="UP000579281"/>
    </source>
</evidence>
<dbReference type="NCBIfam" id="TIGR00912">
    <property type="entry name" value="2A0309"/>
    <property type="match status" value="1"/>
</dbReference>
<evidence type="ECO:0000256" key="4">
    <source>
        <dbReference type="ARBA" id="ARBA00022544"/>
    </source>
</evidence>
<gene>
    <name evidence="9" type="ORF">HNQ80_002979</name>
</gene>
<reference evidence="9 10" key="1">
    <citation type="submission" date="2020-08" db="EMBL/GenBank/DDBJ databases">
        <title>Genomic Encyclopedia of Type Strains, Phase IV (KMG-IV): sequencing the most valuable type-strain genomes for metagenomic binning, comparative biology and taxonomic classification.</title>
        <authorList>
            <person name="Goeker M."/>
        </authorList>
    </citation>
    <scope>NUCLEOTIDE SEQUENCE [LARGE SCALE GENOMIC DNA]</scope>
    <source>
        <strain evidence="9 10">DSM 103526</strain>
    </source>
</reference>
<feature type="transmembrane region" description="Helical" evidence="8">
    <location>
        <begin position="77"/>
        <end position="101"/>
    </location>
</feature>
<comment type="similarity">
    <text evidence="2">Belongs to the amino acid-polyamine-organocation (APC) superfamily. Spore germination protein (SGP) (TC 2.A.3.9) family.</text>
</comment>
<comment type="subcellular location">
    <subcellularLocation>
        <location evidence="1">Membrane</location>
        <topology evidence="1">Multi-pass membrane protein</topology>
    </subcellularLocation>
</comment>
<dbReference type="InterPro" id="IPR004761">
    <property type="entry name" value="Spore_GerAB"/>
</dbReference>
<keyword evidence="4" id="KW-0309">Germination</keyword>
<dbReference type="EMBL" id="JACHEN010000018">
    <property type="protein sequence ID" value="MBB6216874.1"/>
    <property type="molecule type" value="Genomic_DNA"/>
</dbReference>
<evidence type="ECO:0000256" key="7">
    <source>
        <dbReference type="ARBA" id="ARBA00023136"/>
    </source>
</evidence>
<evidence type="ECO:0000256" key="1">
    <source>
        <dbReference type="ARBA" id="ARBA00004141"/>
    </source>
</evidence>
<name>A0A841KT35_9FIRM</name>
<sequence length="367" mass="41766">MDKEVISNRQGISLITLFIIGDAVIVARGLEAERDLWIAMILAILGSIPLMLIYGRIQRRYPEENLFEINELVFGKILGKFMNAFFLVFVFVNGASIIRAFSEFFITVGLPETPQIVFGIFLTVLCGFAAREGVEVLGRLAEFFLMVLILIIPFTILMLSPQMDINHIQPVLYNGWGPVFKGTFSNITFPFGEVVTLLMISMALRKKESFQKIYVLGLLLGGFILFSTALTELLILGYNTYSIKYFPAYGSVSRMNVGDFIQRLEIIVSTTSLLAGFIKIAICFLAASKGVAKLFNISQYRFMVWPIALLFLNLSVFIYSDIMHAMRWAEEIWKYFAIPFEIILPILILIIIEIRNRQKSRRSWGHE</sequence>
<evidence type="ECO:0000256" key="8">
    <source>
        <dbReference type="SAM" id="Phobius"/>
    </source>
</evidence>
<evidence type="ECO:0000256" key="5">
    <source>
        <dbReference type="ARBA" id="ARBA00022692"/>
    </source>
</evidence>
<dbReference type="Proteomes" id="UP000579281">
    <property type="component" value="Unassembled WGS sequence"/>
</dbReference>
<evidence type="ECO:0000256" key="6">
    <source>
        <dbReference type="ARBA" id="ARBA00022989"/>
    </source>
</evidence>
<dbReference type="PANTHER" id="PTHR34975">
    <property type="entry name" value="SPORE GERMINATION PROTEIN A2"/>
    <property type="match status" value="1"/>
</dbReference>
<keyword evidence="7 8" id="KW-0472">Membrane</keyword>
<feature type="transmembrane region" description="Helical" evidence="8">
    <location>
        <begin position="36"/>
        <end position="57"/>
    </location>
</feature>
<proteinExistence type="inferred from homology"/>
<dbReference type="GO" id="GO:0009847">
    <property type="term" value="P:spore germination"/>
    <property type="evidence" value="ECO:0007669"/>
    <property type="project" value="InterPro"/>
</dbReference>
<protein>
    <submittedName>
        <fullName evidence="9">Spore germination protein KB</fullName>
    </submittedName>
</protein>
<dbReference type="PANTHER" id="PTHR34975:SF2">
    <property type="entry name" value="SPORE GERMINATION PROTEIN A2"/>
    <property type="match status" value="1"/>
</dbReference>
<dbReference type="Gene3D" id="1.20.1740.10">
    <property type="entry name" value="Amino acid/polyamine transporter I"/>
    <property type="match status" value="1"/>
</dbReference>
<feature type="transmembrane region" description="Helical" evidence="8">
    <location>
        <begin position="113"/>
        <end position="131"/>
    </location>
</feature>
<keyword evidence="5 8" id="KW-0812">Transmembrane</keyword>
<feature type="transmembrane region" description="Helical" evidence="8">
    <location>
        <begin position="300"/>
        <end position="320"/>
    </location>
</feature>
<accession>A0A841KT35</accession>
<keyword evidence="10" id="KW-1185">Reference proteome</keyword>
<dbReference type="Pfam" id="PF03845">
    <property type="entry name" value="Spore_permease"/>
    <property type="match status" value="1"/>
</dbReference>
<dbReference type="GO" id="GO:0016020">
    <property type="term" value="C:membrane"/>
    <property type="evidence" value="ECO:0007669"/>
    <property type="project" value="UniProtKB-SubCell"/>
</dbReference>
<evidence type="ECO:0000256" key="2">
    <source>
        <dbReference type="ARBA" id="ARBA00007998"/>
    </source>
</evidence>
<feature type="transmembrane region" description="Helical" evidence="8">
    <location>
        <begin position="332"/>
        <end position="352"/>
    </location>
</feature>
<organism evidence="9 10">
    <name type="scientific">Anaerosolibacter carboniphilus</name>
    <dbReference type="NCBI Taxonomy" id="1417629"/>
    <lineage>
        <taxon>Bacteria</taxon>
        <taxon>Bacillati</taxon>
        <taxon>Bacillota</taxon>
        <taxon>Clostridia</taxon>
        <taxon>Peptostreptococcales</taxon>
        <taxon>Thermotaleaceae</taxon>
        <taxon>Anaerosolibacter</taxon>
    </lineage>
</organism>
<feature type="transmembrane region" description="Helical" evidence="8">
    <location>
        <begin position="266"/>
        <end position="288"/>
    </location>
</feature>
<evidence type="ECO:0000256" key="3">
    <source>
        <dbReference type="ARBA" id="ARBA00022448"/>
    </source>
</evidence>
<dbReference type="RefSeq" id="WP_184311396.1">
    <property type="nucleotide sequence ID" value="NZ_JACHEN010000018.1"/>
</dbReference>
<dbReference type="AlphaFoldDB" id="A0A841KT35"/>
<feature type="transmembrane region" description="Helical" evidence="8">
    <location>
        <begin position="143"/>
        <end position="163"/>
    </location>
</feature>
<keyword evidence="6 8" id="KW-1133">Transmembrane helix</keyword>
<comment type="caution">
    <text evidence="9">The sequence shown here is derived from an EMBL/GenBank/DDBJ whole genome shotgun (WGS) entry which is preliminary data.</text>
</comment>
<keyword evidence="3" id="KW-0813">Transport</keyword>
<feature type="transmembrane region" description="Helical" evidence="8">
    <location>
        <begin position="12"/>
        <end position="30"/>
    </location>
</feature>
<feature type="transmembrane region" description="Helical" evidence="8">
    <location>
        <begin position="213"/>
        <end position="238"/>
    </location>
</feature>
<feature type="transmembrane region" description="Helical" evidence="8">
    <location>
        <begin position="183"/>
        <end position="201"/>
    </location>
</feature>
<evidence type="ECO:0000313" key="9">
    <source>
        <dbReference type="EMBL" id="MBB6216874.1"/>
    </source>
</evidence>